<evidence type="ECO:0000313" key="1">
    <source>
        <dbReference type="EMBL" id="KAI0038061.1"/>
    </source>
</evidence>
<proteinExistence type="predicted"/>
<name>A0ACB8R360_9AGAM</name>
<protein>
    <submittedName>
        <fullName evidence="1">Uncharacterized protein</fullName>
    </submittedName>
</protein>
<accession>A0ACB8R360</accession>
<gene>
    <name evidence="1" type="ORF">FA95DRAFT_1613662</name>
</gene>
<evidence type="ECO:0000313" key="2">
    <source>
        <dbReference type="Proteomes" id="UP000814033"/>
    </source>
</evidence>
<reference evidence="1" key="1">
    <citation type="submission" date="2021-02" db="EMBL/GenBank/DDBJ databases">
        <authorList>
            <consortium name="DOE Joint Genome Institute"/>
            <person name="Ahrendt S."/>
            <person name="Looney B.P."/>
            <person name="Miyauchi S."/>
            <person name="Morin E."/>
            <person name="Drula E."/>
            <person name="Courty P.E."/>
            <person name="Chicoki N."/>
            <person name="Fauchery L."/>
            <person name="Kohler A."/>
            <person name="Kuo A."/>
            <person name="Labutti K."/>
            <person name="Pangilinan J."/>
            <person name="Lipzen A."/>
            <person name="Riley R."/>
            <person name="Andreopoulos W."/>
            <person name="He G."/>
            <person name="Johnson J."/>
            <person name="Barry K.W."/>
            <person name="Grigoriev I.V."/>
            <person name="Nagy L."/>
            <person name="Hibbett D."/>
            <person name="Henrissat B."/>
            <person name="Matheny P.B."/>
            <person name="Labbe J."/>
            <person name="Martin F."/>
        </authorList>
    </citation>
    <scope>NUCLEOTIDE SEQUENCE</scope>
    <source>
        <strain evidence="1">FP105234-sp</strain>
    </source>
</reference>
<sequence>MPNPRWAGDDEWNWMVQYSRDHYKLSFKKAESTAFRKKMMDAYFESFPMEPLMIDGVQEDVQLLAQRIITRKEQVKQWISNHARKNASDAPTPEPLPKFLQLTAVPTVGRAHSALDLFRADPENHHIAQTARREFIDNAEASGTEINQRELQAHVNKAVGEAFRANPEAVAKYSAQSEEEKAVAAARRKETKESVAGPSDAAEGSEEAIAARRTMLRDLDYTLQNVRADYSQKANCVILTVVGTLNEVGSLQLMWGASDPSGEDGFGIADEIERSDKSFNAAMRECLTRIFPSLQDTTAIAQPVDLSEQTPVDTAPALPQTPKRTSSSATPATGSRRFVRASTTPQRPPQPISTEPMLLSPIFEAPSTIHNDALSAVVPAAVAPPDIPKGISPSARLLSPDEDELPHDGATRTPNATQDDAVGDGVAALDGVVTQDDPLPREAAVAQDAAVEPIPTSKSKGACKRKITAEVPAEPRRSSRRQAQVVEEPAPVASAPFEEPTSALRRSNRGKEAGKDEGNVGTEPPAKRRKTTKRK</sequence>
<organism evidence="1 2">
    <name type="scientific">Auriscalpium vulgare</name>
    <dbReference type="NCBI Taxonomy" id="40419"/>
    <lineage>
        <taxon>Eukaryota</taxon>
        <taxon>Fungi</taxon>
        <taxon>Dikarya</taxon>
        <taxon>Basidiomycota</taxon>
        <taxon>Agaricomycotina</taxon>
        <taxon>Agaricomycetes</taxon>
        <taxon>Russulales</taxon>
        <taxon>Auriscalpiaceae</taxon>
        <taxon>Auriscalpium</taxon>
    </lineage>
</organism>
<keyword evidence="2" id="KW-1185">Reference proteome</keyword>
<comment type="caution">
    <text evidence="1">The sequence shown here is derived from an EMBL/GenBank/DDBJ whole genome shotgun (WGS) entry which is preliminary data.</text>
</comment>
<dbReference type="EMBL" id="MU276605">
    <property type="protein sequence ID" value="KAI0038061.1"/>
    <property type="molecule type" value="Genomic_DNA"/>
</dbReference>
<reference evidence="1" key="2">
    <citation type="journal article" date="2022" name="New Phytol.">
        <title>Evolutionary transition to the ectomycorrhizal habit in the genomes of a hyperdiverse lineage of mushroom-forming fungi.</title>
        <authorList>
            <person name="Looney B."/>
            <person name="Miyauchi S."/>
            <person name="Morin E."/>
            <person name="Drula E."/>
            <person name="Courty P.E."/>
            <person name="Kohler A."/>
            <person name="Kuo A."/>
            <person name="LaButti K."/>
            <person name="Pangilinan J."/>
            <person name="Lipzen A."/>
            <person name="Riley R."/>
            <person name="Andreopoulos W."/>
            <person name="He G."/>
            <person name="Johnson J."/>
            <person name="Nolan M."/>
            <person name="Tritt A."/>
            <person name="Barry K.W."/>
            <person name="Grigoriev I.V."/>
            <person name="Nagy L.G."/>
            <person name="Hibbett D."/>
            <person name="Henrissat B."/>
            <person name="Matheny P.B."/>
            <person name="Labbe J."/>
            <person name="Martin F.M."/>
        </authorList>
    </citation>
    <scope>NUCLEOTIDE SEQUENCE</scope>
    <source>
        <strain evidence="1">FP105234-sp</strain>
    </source>
</reference>
<dbReference type="Proteomes" id="UP000814033">
    <property type="component" value="Unassembled WGS sequence"/>
</dbReference>